<dbReference type="PANTHER" id="PTHR11908">
    <property type="entry name" value="XANTHINE DEHYDROGENASE"/>
    <property type="match status" value="1"/>
</dbReference>
<dbReference type="InterPro" id="IPR000674">
    <property type="entry name" value="Ald_Oxase/Xan_DH_a/b"/>
</dbReference>
<organism evidence="2 3">
    <name type="scientific">Tectimicrobiota bacterium</name>
    <dbReference type="NCBI Taxonomy" id="2528274"/>
    <lineage>
        <taxon>Bacteria</taxon>
        <taxon>Pseudomonadati</taxon>
        <taxon>Nitrospinota/Tectimicrobiota group</taxon>
        <taxon>Candidatus Tectimicrobiota</taxon>
    </lineage>
</organism>
<evidence type="ECO:0000313" key="2">
    <source>
        <dbReference type="EMBL" id="MBI3015057.1"/>
    </source>
</evidence>
<gene>
    <name evidence="2" type="ORF">HYY65_08385</name>
</gene>
<proteinExistence type="predicted"/>
<dbReference type="InterPro" id="IPR037165">
    <property type="entry name" value="AldOxase/xan_DH_Mopterin-bd_sf"/>
</dbReference>
<dbReference type="SUPFAM" id="SSF56003">
    <property type="entry name" value="Molybdenum cofactor-binding domain"/>
    <property type="match status" value="1"/>
</dbReference>
<dbReference type="GO" id="GO:0016491">
    <property type="term" value="F:oxidoreductase activity"/>
    <property type="evidence" value="ECO:0007669"/>
    <property type="project" value="InterPro"/>
</dbReference>
<dbReference type="Gene3D" id="3.90.1170.50">
    <property type="entry name" value="Aldehyde oxidase/xanthine dehydrogenase, a/b hammerhead"/>
    <property type="match status" value="1"/>
</dbReference>
<dbReference type="InterPro" id="IPR016208">
    <property type="entry name" value="Ald_Oxase/xanthine_DH-like"/>
</dbReference>
<dbReference type="Pfam" id="PF01315">
    <property type="entry name" value="Ald_Xan_dh_C"/>
    <property type="match status" value="1"/>
</dbReference>
<dbReference type="GO" id="GO:0005506">
    <property type="term" value="F:iron ion binding"/>
    <property type="evidence" value="ECO:0007669"/>
    <property type="project" value="InterPro"/>
</dbReference>
<dbReference type="Proteomes" id="UP000741360">
    <property type="component" value="Unassembled WGS sequence"/>
</dbReference>
<dbReference type="SUPFAM" id="SSF54665">
    <property type="entry name" value="CO dehydrogenase molybdoprotein N-domain-like"/>
    <property type="match status" value="1"/>
</dbReference>
<dbReference type="EMBL" id="JACPSX010000161">
    <property type="protein sequence ID" value="MBI3015057.1"/>
    <property type="molecule type" value="Genomic_DNA"/>
</dbReference>
<dbReference type="Pfam" id="PF02738">
    <property type="entry name" value="MoCoBD_1"/>
    <property type="match status" value="1"/>
</dbReference>
<dbReference type="AlphaFoldDB" id="A0A932GPY2"/>
<protein>
    <submittedName>
        <fullName evidence="2">Molybdopterin-dependent oxidoreductase</fullName>
    </submittedName>
</protein>
<reference evidence="2" key="1">
    <citation type="submission" date="2020-07" db="EMBL/GenBank/DDBJ databases">
        <title>Huge and variable diversity of episymbiotic CPR bacteria and DPANN archaea in groundwater ecosystems.</title>
        <authorList>
            <person name="He C.Y."/>
            <person name="Keren R."/>
            <person name="Whittaker M."/>
            <person name="Farag I.F."/>
            <person name="Doudna J."/>
            <person name="Cate J.H.D."/>
            <person name="Banfield J.F."/>
        </authorList>
    </citation>
    <scope>NUCLEOTIDE SEQUENCE</scope>
    <source>
        <strain evidence="2">NC_groundwater_717_Ag_S-0.2um_59_8</strain>
    </source>
</reference>
<dbReference type="PANTHER" id="PTHR11908:SF157">
    <property type="entry name" value="XANTHINE DEHYDROGENASE SUBUNIT D-RELATED"/>
    <property type="match status" value="1"/>
</dbReference>
<dbReference type="Gene3D" id="3.30.365.10">
    <property type="entry name" value="Aldehyde oxidase/xanthine dehydrogenase, molybdopterin binding domain"/>
    <property type="match status" value="4"/>
</dbReference>
<evidence type="ECO:0000259" key="1">
    <source>
        <dbReference type="SMART" id="SM01008"/>
    </source>
</evidence>
<dbReference type="InterPro" id="IPR046867">
    <property type="entry name" value="AldOxase/xan_DH_MoCoBD2"/>
</dbReference>
<accession>A0A932GPY2</accession>
<dbReference type="InterPro" id="IPR008274">
    <property type="entry name" value="AldOxase/xan_DH_MoCoBD1"/>
</dbReference>
<dbReference type="Pfam" id="PF20256">
    <property type="entry name" value="MoCoBD_2"/>
    <property type="match status" value="1"/>
</dbReference>
<comment type="caution">
    <text evidence="2">The sequence shown here is derived from an EMBL/GenBank/DDBJ whole genome shotgun (WGS) entry which is preliminary data.</text>
</comment>
<name>A0A932GPY2_UNCTE</name>
<evidence type="ECO:0000313" key="3">
    <source>
        <dbReference type="Proteomes" id="UP000741360"/>
    </source>
</evidence>
<dbReference type="SMART" id="SM01008">
    <property type="entry name" value="Ald_Xan_dh_C"/>
    <property type="match status" value="1"/>
</dbReference>
<feature type="domain" description="Aldehyde oxidase/xanthine dehydrogenase a/b hammerhead" evidence="1">
    <location>
        <begin position="30"/>
        <end position="137"/>
    </location>
</feature>
<sequence>MMTLEEVIEREGYSVIGRPTPKKDGWIKATGEAKFADDLYFPGMLHGKLLRSPLPHARILHIDTSRAEKLPGVRGVVTAKDFPGILYGDFAHTRDYLPLAQDRVRYIGEEVAAVAATDMDTAEEALDLICVEYEPLPAVFSPEEAMQPEAPQLYDRAPNNIASKSEFHYGDVEKGLAESDYVREDTFETQSMKQGMLEPHACVGLWEGSGKITLWSCKSSPYVVWRHLAMGLGVDPGNIRVIQTYIGGSFSGGKQEGMPMDFCAVILSKKTGRPVKFVHTMDEVLVIGHMRHSMKIRLKTGVKRDGTLVAQHCRIIANGGAHASIGQLSIFLPGLGLNLPYRVPNVQMESYRIYTNTGFAGALRSHTQPQICFARESQIEMIAKELDLDPVEMRRKNARAGGDVTPSGFKLGTFGFLDGLDRVIEASGWREKYGKLPRGRGIGMAGSGMISGARLMSHSASSAQIKIREDGTVALMTGSADIGQGADTVLSMIAAEVLGVRVDDVTYAMIDSDVTPLDPGAFSSRVTLWTGNAVKQAAEDARKQLEEVAAQKLKADPKHLVFRDRRVYVRHDPQRGMDFASLVRSTQNRLGHPVMGQGSYTSGDEPIAVQGGYGNASPAYSASVVVVEVEVDEETGHVTLAGIWNASDCGFPLNPMAVAGQSMGAFTMSMGQALYENLIRIEGQVMNPSFRDYKMPLIVDLPKVENVHLFDIITNDPNGPFGAKEAGQGPGDGVIAALANAIYNATGVRVKSLPISPSKILSGLEESRSNKP</sequence>
<dbReference type="InterPro" id="IPR036856">
    <property type="entry name" value="Ald_Oxase/Xan_DH_a/b_sf"/>
</dbReference>